<protein>
    <submittedName>
        <fullName evidence="4">Glyoxylate/hydroxypyruvate reductase A</fullName>
    </submittedName>
</protein>
<evidence type="ECO:0000313" key="5">
    <source>
        <dbReference type="Proteomes" id="UP000184387"/>
    </source>
</evidence>
<dbReference type="Gene3D" id="3.40.50.720">
    <property type="entry name" value="NAD(P)-binding Rossmann-like Domain"/>
    <property type="match status" value="2"/>
</dbReference>
<evidence type="ECO:0000259" key="3">
    <source>
        <dbReference type="Pfam" id="PF02826"/>
    </source>
</evidence>
<dbReference type="Proteomes" id="UP000184387">
    <property type="component" value="Unassembled WGS sequence"/>
</dbReference>
<evidence type="ECO:0000256" key="2">
    <source>
        <dbReference type="ARBA" id="ARBA00023027"/>
    </source>
</evidence>
<evidence type="ECO:0000256" key="1">
    <source>
        <dbReference type="ARBA" id="ARBA00023002"/>
    </source>
</evidence>
<accession>A0A1M6E5P0</accession>
<reference evidence="4 5" key="1">
    <citation type="submission" date="2016-11" db="EMBL/GenBank/DDBJ databases">
        <authorList>
            <person name="Jaros S."/>
            <person name="Januszkiewicz K."/>
            <person name="Wedrychowicz H."/>
        </authorList>
    </citation>
    <scope>NUCLEOTIDE SEQUENCE [LARGE SCALE GENOMIC DNA]</scope>
    <source>
        <strain evidence="4 5">DSM 14916</strain>
    </source>
</reference>
<dbReference type="PANTHER" id="PTHR43333:SF1">
    <property type="entry name" value="D-ISOMER SPECIFIC 2-HYDROXYACID DEHYDROGENASE NAD-BINDING DOMAIN-CONTAINING PROTEIN"/>
    <property type="match status" value="1"/>
</dbReference>
<gene>
    <name evidence="4" type="ORF">SAMN02745194_01121</name>
</gene>
<dbReference type="InterPro" id="IPR036291">
    <property type="entry name" value="NAD(P)-bd_dom_sf"/>
</dbReference>
<dbReference type="GO" id="GO:0016491">
    <property type="term" value="F:oxidoreductase activity"/>
    <property type="evidence" value="ECO:0007669"/>
    <property type="project" value="UniProtKB-KW"/>
</dbReference>
<dbReference type="InterPro" id="IPR006140">
    <property type="entry name" value="D-isomer_DH_NAD-bd"/>
</dbReference>
<proteinExistence type="predicted"/>
<dbReference type="Pfam" id="PF02826">
    <property type="entry name" value="2-Hacid_dh_C"/>
    <property type="match status" value="1"/>
</dbReference>
<name>A0A1M6E5P0_9PROT</name>
<keyword evidence="1" id="KW-0560">Oxidoreductase</keyword>
<dbReference type="RefSeq" id="WP_073132444.1">
    <property type="nucleotide sequence ID" value="NZ_FQZF01000005.1"/>
</dbReference>
<dbReference type="CDD" id="cd12164">
    <property type="entry name" value="GDH_like_2"/>
    <property type="match status" value="1"/>
</dbReference>
<feature type="domain" description="D-isomer specific 2-hydroxyacid dehydrogenase NAD-binding" evidence="3">
    <location>
        <begin position="104"/>
        <end position="276"/>
    </location>
</feature>
<dbReference type="PANTHER" id="PTHR43333">
    <property type="entry name" value="2-HACID_DH_C DOMAIN-CONTAINING PROTEIN"/>
    <property type="match status" value="1"/>
</dbReference>
<dbReference type="EMBL" id="FQZF01000005">
    <property type="protein sequence ID" value="SHI80826.1"/>
    <property type="molecule type" value="Genomic_DNA"/>
</dbReference>
<dbReference type="STRING" id="198092.SAMN02745194_01121"/>
<keyword evidence="5" id="KW-1185">Reference proteome</keyword>
<dbReference type="GO" id="GO:0051287">
    <property type="term" value="F:NAD binding"/>
    <property type="evidence" value="ECO:0007669"/>
    <property type="project" value="InterPro"/>
</dbReference>
<keyword evidence="2" id="KW-0520">NAD</keyword>
<evidence type="ECO:0000313" key="4">
    <source>
        <dbReference type="EMBL" id="SHI80826.1"/>
    </source>
</evidence>
<keyword evidence="4" id="KW-0670">Pyruvate</keyword>
<sequence length="311" mass="33564">MLLVKAEGAKVRQNWCELLAELRPGLVAKPFDAPDLRAEDTAYVLAWEPEPGWLAGFPNLRAIFSLGAGVDHITRDPAWPRHVPLVRMGGEETGQRMGEYIAWACLTLLRHGRDFARQQAERRWGYKVGEDTARDLTVGIMGLGTLGAAAVPMLRGLGYRVIGWSRSRKAVEGAESYAGEAELDAFLARSNVLVCLLPSTPETAGIVNAGLLAKLPEGAALVNAARGSHVVVPELIAALDSGHLSGAVLDVFDPEPLPEDSPLWSHPKVTVTPHVASVARRRERARYVADAIAAFEAGAALPNLYDPERGY</sequence>
<dbReference type="AlphaFoldDB" id="A0A1M6E5P0"/>
<dbReference type="OrthoDB" id="9787219at2"/>
<dbReference type="SUPFAM" id="SSF52283">
    <property type="entry name" value="Formate/glycerate dehydrogenase catalytic domain-like"/>
    <property type="match status" value="1"/>
</dbReference>
<organism evidence="4 5">
    <name type="scientific">Muricoccus roseus</name>
    <dbReference type="NCBI Taxonomy" id="198092"/>
    <lineage>
        <taxon>Bacteria</taxon>
        <taxon>Pseudomonadati</taxon>
        <taxon>Pseudomonadota</taxon>
        <taxon>Alphaproteobacteria</taxon>
        <taxon>Acetobacterales</taxon>
        <taxon>Roseomonadaceae</taxon>
        <taxon>Muricoccus</taxon>
    </lineage>
</organism>
<dbReference type="SUPFAM" id="SSF51735">
    <property type="entry name" value="NAD(P)-binding Rossmann-fold domains"/>
    <property type="match status" value="1"/>
</dbReference>